<organism evidence="2 3">
    <name type="scientific">Symbiochloris irregularis</name>
    <dbReference type="NCBI Taxonomy" id="706552"/>
    <lineage>
        <taxon>Eukaryota</taxon>
        <taxon>Viridiplantae</taxon>
        <taxon>Chlorophyta</taxon>
        <taxon>core chlorophytes</taxon>
        <taxon>Trebouxiophyceae</taxon>
        <taxon>Trebouxiales</taxon>
        <taxon>Trebouxiaceae</taxon>
        <taxon>Symbiochloris</taxon>
    </lineage>
</organism>
<sequence>MVRATSTKAHSPPILPARIFLRASNRRSKTPWTAARPGREGWRGVSQAAAAVHQSASLSYARSRSALQQTEWHWLKERGIEVNPCNSKLHPAVVCGAFEVAEGSQEVSVQEAYTPNNACYGCGPAAVEEALHLRSFRADNAIALMDRLRLPRPPLTLTAELLVQFMEPTPPNQELILSSKVVDISTYGEESNRKESVESDLPRISEASMSEHVDPHKLLNPLPANGLPHLHAVLLERSGRRQKALRCIWRAATQSTRSTQPSSSSQTVRAGGKVARLLSRKHDRIDPLQALGLLPDQVSLKVVLPFLKGALRAPGEQQRNAAVAKSLHLHLREEITCSKQRQERDSSAHSSSPPDSVYGISG</sequence>
<keyword evidence="3" id="KW-1185">Reference proteome</keyword>
<dbReference type="PANTHER" id="PTHR12894">
    <property type="entry name" value="CNH DOMAIN CONTAINING"/>
    <property type="match status" value="1"/>
</dbReference>
<gene>
    <name evidence="2" type="ORF">WJX73_008642</name>
</gene>
<name>A0AAW1NVP6_9CHLO</name>
<dbReference type="InterPro" id="IPR032914">
    <property type="entry name" value="Vam6/VPS39/TRAP1"/>
</dbReference>
<feature type="compositionally biased region" description="Basic and acidic residues" evidence="1">
    <location>
        <begin position="337"/>
        <end position="347"/>
    </location>
</feature>
<evidence type="ECO:0000313" key="3">
    <source>
        <dbReference type="Proteomes" id="UP001465755"/>
    </source>
</evidence>
<accession>A0AAW1NVP6</accession>
<dbReference type="PANTHER" id="PTHR12894:SF27">
    <property type="entry name" value="TRANSFORMING GROWTH FACTOR-BETA RECEPTOR-ASSOCIATED PROTEIN 1"/>
    <property type="match status" value="1"/>
</dbReference>
<protein>
    <submittedName>
        <fullName evidence="2">Uncharacterized protein</fullName>
    </submittedName>
</protein>
<evidence type="ECO:0000313" key="2">
    <source>
        <dbReference type="EMBL" id="KAK9796337.1"/>
    </source>
</evidence>
<dbReference type="GO" id="GO:0006914">
    <property type="term" value="P:autophagy"/>
    <property type="evidence" value="ECO:0007669"/>
    <property type="project" value="TreeGrafter"/>
</dbReference>
<dbReference type="GO" id="GO:0005737">
    <property type="term" value="C:cytoplasm"/>
    <property type="evidence" value="ECO:0007669"/>
    <property type="project" value="TreeGrafter"/>
</dbReference>
<reference evidence="2 3" key="1">
    <citation type="journal article" date="2024" name="Nat. Commun.">
        <title>Phylogenomics reveals the evolutionary origins of lichenization in chlorophyte algae.</title>
        <authorList>
            <person name="Puginier C."/>
            <person name="Libourel C."/>
            <person name="Otte J."/>
            <person name="Skaloud P."/>
            <person name="Haon M."/>
            <person name="Grisel S."/>
            <person name="Petersen M."/>
            <person name="Berrin J.G."/>
            <person name="Delaux P.M."/>
            <person name="Dal Grande F."/>
            <person name="Keller J."/>
        </authorList>
    </citation>
    <scope>NUCLEOTIDE SEQUENCE [LARGE SCALE GENOMIC DNA]</scope>
    <source>
        <strain evidence="2 3">SAG 2036</strain>
    </source>
</reference>
<feature type="region of interest" description="Disordered" evidence="1">
    <location>
        <begin position="253"/>
        <end position="273"/>
    </location>
</feature>
<dbReference type="GO" id="GO:0016020">
    <property type="term" value="C:membrane"/>
    <property type="evidence" value="ECO:0007669"/>
    <property type="project" value="TreeGrafter"/>
</dbReference>
<dbReference type="EMBL" id="JALJOQ010000116">
    <property type="protein sequence ID" value="KAK9796337.1"/>
    <property type="molecule type" value="Genomic_DNA"/>
</dbReference>
<dbReference type="GO" id="GO:0034058">
    <property type="term" value="P:endosomal vesicle fusion"/>
    <property type="evidence" value="ECO:0007669"/>
    <property type="project" value="TreeGrafter"/>
</dbReference>
<evidence type="ECO:0000256" key="1">
    <source>
        <dbReference type="SAM" id="MobiDB-lite"/>
    </source>
</evidence>
<dbReference type="AlphaFoldDB" id="A0AAW1NVP6"/>
<dbReference type="Proteomes" id="UP001465755">
    <property type="component" value="Unassembled WGS sequence"/>
</dbReference>
<feature type="compositionally biased region" description="Low complexity" evidence="1">
    <location>
        <begin position="253"/>
        <end position="267"/>
    </location>
</feature>
<proteinExistence type="predicted"/>
<comment type="caution">
    <text evidence="2">The sequence shown here is derived from an EMBL/GenBank/DDBJ whole genome shotgun (WGS) entry which is preliminary data.</text>
</comment>
<feature type="region of interest" description="Disordered" evidence="1">
    <location>
        <begin position="337"/>
        <end position="362"/>
    </location>
</feature>